<dbReference type="Proteomes" id="UP000029084">
    <property type="component" value="Chromosome"/>
</dbReference>
<evidence type="ECO:0000313" key="7">
    <source>
        <dbReference type="EMBL" id="AKV73250.1"/>
    </source>
</evidence>
<dbReference type="OrthoDB" id="372184at2157"/>
<dbReference type="Pfam" id="PF00588">
    <property type="entry name" value="SpoU_methylase"/>
    <property type="match status" value="1"/>
</dbReference>
<dbReference type="CDD" id="cd18093">
    <property type="entry name" value="SpoU-like_TrmJ"/>
    <property type="match status" value="1"/>
</dbReference>
<evidence type="ECO:0000256" key="1">
    <source>
        <dbReference type="ARBA" id="ARBA00007228"/>
    </source>
</evidence>
<dbReference type="Proteomes" id="UP000056255">
    <property type="component" value="Chromosome"/>
</dbReference>
<dbReference type="GeneID" id="97614920"/>
<protein>
    <submittedName>
        <fullName evidence="6 7">RNA methyltransferase</fullName>
    </submittedName>
</protein>
<dbReference type="PANTHER" id="PTHR42786">
    <property type="entry name" value="TRNA/RRNA METHYLTRANSFERASE"/>
    <property type="match status" value="1"/>
</dbReference>
<dbReference type="GO" id="GO:0005829">
    <property type="term" value="C:cytosol"/>
    <property type="evidence" value="ECO:0007669"/>
    <property type="project" value="TreeGrafter"/>
</dbReference>
<dbReference type="InterPro" id="IPR029028">
    <property type="entry name" value="Alpha/beta_knot_MTases"/>
</dbReference>
<dbReference type="RefSeq" id="WP_011921212.1">
    <property type="nucleotide sequence ID" value="NZ_AP019770.1"/>
</dbReference>
<evidence type="ECO:0000313" key="9">
    <source>
        <dbReference type="EMBL" id="AKV77740.1"/>
    </source>
</evidence>
<keyword evidence="4" id="KW-0949">S-adenosyl-L-methionine</keyword>
<dbReference type="AlphaFoldDB" id="A0A088E4F4"/>
<name>A0A088E4F4_9CREN</name>
<dbReference type="PANTHER" id="PTHR42786:SF2">
    <property type="entry name" value="TRNA (CYTIDINE_URIDINE-2'-O-)-METHYLTRANSFERASE TRMJ"/>
    <property type="match status" value="1"/>
</dbReference>
<organism evidence="6 12">
    <name type="scientific">Metallosphaera sedula</name>
    <dbReference type="NCBI Taxonomy" id="43687"/>
    <lineage>
        <taxon>Archaea</taxon>
        <taxon>Thermoproteota</taxon>
        <taxon>Thermoprotei</taxon>
        <taxon>Sulfolobales</taxon>
        <taxon>Sulfolobaceae</taxon>
        <taxon>Metallosphaera</taxon>
    </lineage>
</organism>
<dbReference type="NCBIfam" id="NF041077">
    <property type="entry name" value="tRNAmeth_TrmJ_Sulfolob"/>
    <property type="match status" value="1"/>
</dbReference>
<dbReference type="PATRIC" id="fig|43687.5.peg.68"/>
<dbReference type="GO" id="GO:0002128">
    <property type="term" value="P:tRNA nucleoside ribose methylation"/>
    <property type="evidence" value="ECO:0007669"/>
    <property type="project" value="TreeGrafter"/>
</dbReference>
<evidence type="ECO:0000256" key="2">
    <source>
        <dbReference type="ARBA" id="ARBA00022603"/>
    </source>
</evidence>
<dbReference type="InterPro" id="IPR053648">
    <property type="entry name" value="tRNA_Cytidine-2'-O-MTase"/>
</dbReference>
<dbReference type="EMBL" id="CP012173">
    <property type="protein sequence ID" value="AKV75494.1"/>
    <property type="molecule type" value="Genomic_DNA"/>
</dbReference>
<feature type="domain" description="tRNA/rRNA methyltransferase SpoU type" evidence="5">
    <location>
        <begin position="2"/>
        <end position="149"/>
    </location>
</feature>
<evidence type="ECO:0000259" key="5">
    <source>
        <dbReference type="Pfam" id="PF00588"/>
    </source>
</evidence>
<dbReference type="GO" id="GO:0008173">
    <property type="term" value="F:RNA methyltransferase activity"/>
    <property type="evidence" value="ECO:0007669"/>
    <property type="project" value="InterPro"/>
</dbReference>
<reference evidence="6 12" key="1">
    <citation type="journal article" date="2014" name="J. Bacteriol.">
        <title>Role of an Archaeal PitA Transporter in the Copper and Arsenic Resistance of Metallosphaera sedula, an Extreme Thermoacidophile.</title>
        <authorList>
            <person name="McCarthy S."/>
            <person name="Ai C."/>
            <person name="Wheaton G."/>
            <person name="Tevatia R."/>
            <person name="Eckrich V."/>
            <person name="Kelly R."/>
            <person name="Blum P."/>
        </authorList>
    </citation>
    <scope>NUCLEOTIDE SEQUENCE [LARGE SCALE GENOMIC DNA]</scope>
    <source>
        <strain evidence="6 12">CuR1</strain>
    </source>
</reference>
<dbReference type="Proteomes" id="UP000068832">
    <property type="component" value="Chromosome"/>
</dbReference>
<comment type="similarity">
    <text evidence="1">Belongs to the class IV-like SAM-binding methyltransferase superfamily. RNA methyltransferase TrmH family.</text>
</comment>
<dbReference type="EMBL" id="CP008822">
    <property type="protein sequence ID" value="AIM26230.1"/>
    <property type="molecule type" value="Genomic_DNA"/>
</dbReference>
<dbReference type="EMBL" id="CP012176">
    <property type="protein sequence ID" value="AKV82230.1"/>
    <property type="molecule type" value="Genomic_DNA"/>
</dbReference>
<dbReference type="InterPro" id="IPR004384">
    <property type="entry name" value="RNA_MeTrfase_TrmJ/LasT"/>
</dbReference>
<evidence type="ECO:0000313" key="13">
    <source>
        <dbReference type="Proteomes" id="UP000056255"/>
    </source>
</evidence>
<dbReference type="InterPro" id="IPR029026">
    <property type="entry name" value="tRNA_m1G_MTases_N"/>
</dbReference>
<proteinExistence type="inferred from homology"/>
<dbReference type="GO" id="GO:0003723">
    <property type="term" value="F:RNA binding"/>
    <property type="evidence" value="ECO:0007669"/>
    <property type="project" value="InterPro"/>
</dbReference>
<evidence type="ECO:0000313" key="16">
    <source>
        <dbReference type="Proteomes" id="UP000062475"/>
    </source>
</evidence>
<keyword evidence="2 6" id="KW-0489">Methyltransferase</keyword>
<evidence type="ECO:0000256" key="3">
    <source>
        <dbReference type="ARBA" id="ARBA00022679"/>
    </source>
</evidence>
<evidence type="ECO:0000313" key="15">
    <source>
        <dbReference type="Proteomes" id="UP000062398"/>
    </source>
</evidence>
<dbReference type="EMBL" id="CP012172">
    <property type="protein sequence ID" value="AKV73250.1"/>
    <property type="molecule type" value="Genomic_DNA"/>
</dbReference>
<reference evidence="11 13" key="3">
    <citation type="submission" date="2015-07" db="EMBL/GenBank/DDBJ databases">
        <title>Physiological, transcriptional responses and genome re-sequencing of acid resistant extremely thermoacidophilic Metallosphaera sedula SARC-M1.</title>
        <authorList>
            <person name="Ai C."/>
            <person name="McCarthy S."/>
            <person name="Eckrich V."/>
            <person name="Rudrappa D."/>
            <person name="Qiu G."/>
            <person name="Blum P."/>
        </authorList>
    </citation>
    <scope>NUCLEOTIDE SEQUENCE [LARGE SCALE GENOMIC DNA]</scope>
    <source>
        <strain evidence="11 13">SARC-M1</strain>
    </source>
</reference>
<gene>
    <name evidence="6" type="ORF">HA72_0066</name>
    <name evidence="7" type="ORF">MsedA_0072</name>
    <name evidence="8" type="ORF">MsedB_0072</name>
    <name evidence="9" type="ORF">MsedC_0071</name>
    <name evidence="10" type="ORF">MsedD_0072</name>
    <name evidence="11" type="ORF">MsedE_0072</name>
</gene>
<dbReference type="SUPFAM" id="SSF75217">
    <property type="entry name" value="alpha/beta knot"/>
    <property type="match status" value="1"/>
</dbReference>
<evidence type="ECO:0000313" key="12">
    <source>
        <dbReference type="Proteomes" id="UP000029084"/>
    </source>
</evidence>
<evidence type="ECO:0000313" key="10">
    <source>
        <dbReference type="EMBL" id="AKV79985.1"/>
    </source>
</evidence>
<evidence type="ECO:0000313" key="8">
    <source>
        <dbReference type="EMBL" id="AKV75494.1"/>
    </source>
</evidence>
<evidence type="ECO:0000313" key="6">
    <source>
        <dbReference type="EMBL" id="AIM26230.1"/>
    </source>
</evidence>
<dbReference type="Proteomes" id="UP000062398">
    <property type="component" value="Chromosome"/>
</dbReference>
<sequence length="231" mass="26341">MLRVILVEPEGEYNVGFVARLCKNFEVDQLYIVNPRCDLNKALEFSAKGRDFMEKVVVTSTLEEALRDLDLKISTSSIADSKGDMLRKSMPPWEIVKLMENRKTGLVFGRESVGLTREEILMTDIMVHIPANRSYPVLNLSHAVGIVLYEIWKSTHLRGGETGPAPSQETLSLVDKYVKTLYDAIKRSNGDEAMYIATKRSLLRGIRDEEEGRAVVRFLRKVYMRMIHSNE</sequence>
<evidence type="ECO:0000313" key="17">
    <source>
        <dbReference type="Proteomes" id="UP000068832"/>
    </source>
</evidence>
<keyword evidence="3 6" id="KW-0808">Transferase</keyword>
<dbReference type="Proteomes" id="UP000061362">
    <property type="component" value="Chromosome"/>
</dbReference>
<reference evidence="14 15" key="2">
    <citation type="journal article" date="2015" name="Genome Announc.">
        <title>Complete Genome Sequences of Evolved Arsenate-Resistant Metallosphaera sedula Strains.</title>
        <authorList>
            <person name="Ai C."/>
            <person name="McCarthy S."/>
            <person name="Schackwitz W."/>
            <person name="Martin J."/>
            <person name="Lipzen A."/>
            <person name="Blum P."/>
        </authorList>
    </citation>
    <scope>NUCLEOTIDE SEQUENCE [LARGE SCALE GENOMIC DNA]</scope>
    <source>
        <strain evidence="9 15">ARS120-1</strain>
        <strain evidence="10 14">ARS120-2</strain>
        <strain evidence="7 17">ARS50-1</strain>
        <strain evidence="8 16">ARS50-2</strain>
    </source>
</reference>
<dbReference type="OMA" id="ARVMKNM"/>
<dbReference type="InterPro" id="IPR001537">
    <property type="entry name" value="SpoU_MeTrfase"/>
</dbReference>
<evidence type="ECO:0000313" key="11">
    <source>
        <dbReference type="EMBL" id="AKV82230.1"/>
    </source>
</evidence>
<dbReference type="Gene3D" id="3.40.1280.10">
    <property type="match status" value="1"/>
</dbReference>
<accession>A0A088E4F4</accession>
<dbReference type="EMBL" id="CP012174">
    <property type="protein sequence ID" value="AKV77740.1"/>
    <property type="molecule type" value="Genomic_DNA"/>
</dbReference>
<dbReference type="EMBL" id="CP012175">
    <property type="protein sequence ID" value="AKV79985.1"/>
    <property type="molecule type" value="Genomic_DNA"/>
</dbReference>
<dbReference type="Proteomes" id="UP000062475">
    <property type="component" value="Chromosome"/>
</dbReference>
<dbReference type="PIRSF" id="PIRSF004808">
    <property type="entry name" value="LasT"/>
    <property type="match status" value="1"/>
</dbReference>
<evidence type="ECO:0000313" key="14">
    <source>
        <dbReference type="Proteomes" id="UP000061362"/>
    </source>
</evidence>
<evidence type="ECO:0000256" key="4">
    <source>
        <dbReference type="ARBA" id="ARBA00022691"/>
    </source>
</evidence>